<dbReference type="Proteomes" id="UP000184442">
    <property type="component" value="Unassembled WGS sequence"/>
</dbReference>
<protein>
    <recommendedName>
        <fullName evidence="4">TrbL/VirB6 plasmid conjugal transfer protein</fullName>
    </recommendedName>
</protein>
<organism evidence="2 3">
    <name type="scientific">Lutispora thermophila DSM 19022</name>
    <dbReference type="NCBI Taxonomy" id="1122184"/>
    <lineage>
        <taxon>Bacteria</taxon>
        <taxon>Bacillati</taxon>
        <taxon>Bacillota</taxon>
        <taxon>Clostridia</taxon>
        <taxon>Lutisporales</taxon>
        <taxon>Lutisporaceae</taxon>
        <taxon>Lutispora</taxon>
    </lineage>
</organism>
<evidence type="ECO:0000256" key="1">
    <source>
        <dbReference type="SAM" id="Phobius"/>
    </source>
</evidence>
<keyword evidence="1" id="KW-1133">Transmembrane helix</keyword>
<feature type="transmembrane region" description="Helical" evidence="1">
    <location>
        <begin position="53"/>
        <end position="77"/>
    </location>
</feature>
<evidence type="ECO:0000313" key="3">
    <source>
        <dbReference type="Proteomes" id="UP000184442"/>
    </source>
</evidence>
<gene>
    <name evidence="2" type="ORF">SAMN02745176_03540</name>
</gene>
<keyword evidence="1" id="KW-0812">Transmembrane</keyword>
<accession>A0A1M6J8T3</accession>
<feature type="transmembrane region" description="Helical" evidence="1">
    <location>
        <begin position="110"/>
        <end position="131"/>
    </location>
</feature>
<feature type="non-terminal residue" evidence="2">
    <location>
        <position position="1"/>
    </location>
</feature>
<keyword evidence="1" id="KW-0472">Membrane</keyword>
<evidence type="ECO:0008006" key="4">
    <source>
        <dbReference type="Google" id="ProtNLM"/>
    </source>
</evidence>
<sequence>LAVFFIDNSLYILDLIVKGFGALTLRVLDIGYLSYISDSESIRYAFANVGDSIAAILLSIILGILVYFMALSLYITLTIRSVEILIMAAASGLFASTLASDATMDVFKSFIKTFIATVSSTLFMAIGFALFTSIAEIQFITGEYAYVETAIKMTAILAYCSKTPQTIRSILGYGSPTVNALSVVKSLMFH</sequence>
<name>A0A1M6J8T3_9FIRM</name>
<evidence type="ECO:0000313" key="2">
    <source>
        <dbReference type="EMBL" id="SHJ43091.1"/>
    </source>
</evidence>
<reference evidence="2 3" key="1">
    <citation type="submission" date="2016-11" db="EMBL/GenBank/DDBJ databases">
        <authorList>
            <person name="Jaros S."/>
            <person name="Januszkiewicz K."/>
            <person name="Wedrychowicz H."/>
        </authorList>
    </citation>
    <scope>NUCLEOTIDE SEQUENCE [LARGE SCALE GENOMIC DNA]</scope>
    <source>
        <strain evidence="2 3">DSM 19022</strain>
    </source>
</reference>
<dbReference type="EMBL" id="FQZS01000055">
    <property type="protein sequence ID" value="SHJ43091.1"/>
    <property type="molecule type" value="Genomic_DNA"/>
</dbReference>
<dbReference type="RefSeq" id="WP_175548468.1">
    <property type="nucleotide sequence ID" value="NZ_FQZS01000055.1"/>
</dbReference>
<dbReference type="AlphaFoldDB" id="A0A1M6J8T3"/>
<keyword evidence="3" id="KW-1185">Reference proteome</keyword>
<dbReference type="STRING" id="1122184.SAMN02745176_03540"/>
<proteinExistence type="predicted"/>
<feature type="transmembrane region" description="Helical" evidence="1">
    <location>
        <begin position="84"/>
        <end position="104"/>
    </location>
</feature>